<sequence length="147" mass="15974">SPRSISPDSSNDFTKYLLDILVFSPLHDDSKMEVIQAYDAIPPPQVSIALLAILPPSPVLSLSPMFDSQDIFPSKEISPKDTETPVESPIPIPPSSSEGSSSPVWSTTPDYLFDESIFAELDNSLWIISRPPGSKPVPEESNESDAC</sequence>
<organism evidence="2">
    <name type="scientific">Tanacetum cinerariifolium</name>
    <name type="common">Dalmatian daisy</name>
    <name type="synonym">Chrysanthemum cinerariifolium</name>
    <dbReference type="NCBI Taxonomy" id="118510"/>
    <lineage>
        <taxon>Eukaryota</taxon>
        <taxon>Viridiplantae</taxon>
        <taxon>Streptophyta</taxon>
        <taxon>Embryophyta</taxon>
        <taxon>Tracheophyta</taxon>
        <taxon>Spermatophyta</taxon>
        <taxon>Magnoliopsida</taxon>
        <taxon>eudicotyledons</taxon>
        <taxon>Gunneridae</taxon>
        <taxon>Pentapetalae</taxon>
        <taxon>asterids</taxon>
        <taxon>campanulids</taxon>
        <taxon>Asterales</taxon>
        <taxon>Asteraceae</taxon>
        <taxon>Asteroideae</taxon>
        <taxon>Anthemideae</taxon>
        <taxon>Anthemidinae</taxon>
        <taxon>Tanacetum</taxon>
    </lineage>
</organism>
<comment type="caution">
    <text evidence="2">The sequence shown here is derived from an EMBL/GenBank/DDBJ whole genome shotgun (WGS) entry which is preliminary data.</text>
</comment>
<feature type="region of interest" description="Disordered" evidence="1">
    <location>
        <begin position="71"/>
        <end position="105"/>
    </location>
</feature>
<evidence type="ECO:0000256" key="1">
    <source>
        <dbReference type="SAM" id="MobiDB-lite"/>
    </source>
</evidence>
<feature type="non-terminal residue" evidence="2">
    <location>
        <position position="1"/>
    </location>
</feature>
<protein>
    <submittedName>
        <fullName evidence="2">Uncharacterized protein</fullName>
    </submittedName>
</protein>
<accession>A0A699K6U0</accession>
<feature type="compositionally biased region" description="Low complexity" evidence="1">
    <location>
        <begin position="95"/>
        <end position="104"/>
    </location>
</feature>
<evidence type="ECO:0000313" key="2">
    <source>
        <dbReference type="EMBL" id="GFA79445.1"/>
    </source>
</evidence>
<reference evidence="2" key="1">
    <citation type="journal article" date="2019" name="Sci. Rep.">
        <title>Draft genome of Tanacetum cinerariifolium, the natural source of mosquito coil.</title>
        <authorList>
            <person name="Yamashiro T."/>
            <person name="Shiraishi A."/>
            <person name="Satake H."/>
            <person name="Nakayama K."/>
        </authorList>
    </citation>
    <scope>NUCLEOTIDE SEQUENCE</scope>
</reference>
<dbReference type="EMBL" id="BKCJ010489183">
    <property type="protein sequence ID" value="GFA79445.1"/>
    <property type="molecule type" value="Genomic_DNA"/>
</dbReference>
<name>A0A699K6U0_TANCI</name>
<proteinExistence type="predicted"/>
<gene>
    <name evidence="2" type="ORF">Tci_651417</name>
</gene>
<dbReference type="AlphaFoldDB" id="A0A699K6U0"/>